<evidence type="ECO:0000313" key="1">
    <source>
        <dbReference type="Proteomes" id="UP000095281"/>
    </source>
</evidence>
<sequence length="264" mass="30208">MLECIEFEGVNCNTKFQFVRAFKCYHSVDHLTNNKTRGCKIKDGRKMISMINRKWGYQLDEAKCFLAIEFKGKPSGNEKEALQKYTKQGCGDCPSNAGFCRTCTESLCNSKEFYEEMQYCWKSKTETEQCIRKENEGICYYAVESNGKVKQACGKCPPKEKGACQECTKTYCNKESLVGYYCYSRDGKVCLTAYNGACYTARNKDNEVVQGCGNCPNPACKKCFGQFCNDAKNFKYYCLYPHFNVLNECDEPECYIARGDKDFD</sequence>
<evidence type="ECO:0000313" key="2">
    <source>
        <dbReference type="WBParaSite" id="MhA1_Contig14.frz3.gene3"/>
    </source>
</evidence>
<organism evidence="1 2">
    <name type="scientific">Meloidogyne hapla</name>
    <name type="common">Root-knot nematode worm</name>
    <dbReference type="NCBI Taxonomy" id="6305"/>
    <lineage>
        <taxon>Eukaryota</taxon>
        <taxon>Metazoa</taxon>
        <taxon>Ecdysozoa</taxon>
        <taxon>Nematoda</taxon>
        <taxon>Chromadorea</taxon>
        <taxon>Rhabditida</taxon>
        <taxon>Tylenchina</taxon>
        <taxon>Tylenchomorpha</taxon>
        <taxon>Tylenchoidea</taxon>
        <taxon>Meloidogynidae</taxon>
        <taxon>Meloidogyninae</taxon>
        <taxon>Meloidogyne</taxon>
    </lineage>
</organism>
<name>A0A1I8B522_MELHA</name>
<proteinExistence type="predicted"/>
<dbReference type="Proteomes" id="UP000095281">
    <property type="component" value="Unplaced"/>
</dbReference>
<protein>
    <submittedName>
        <fullName evidence="2">Uncharacterized protein</fullName>
    </submittedName>
</protein>
<accession>A0A1I8B522</accession>
<keyword evidence="1" id="KW-1185">Reference proteome</keyword>
<dbReference type="WBParaSite" id="MhA1_Contig14.frz3.gene3">
    <property type="protein sequence ID" value="MhA1_Contig14.frz3.gene3"/>
    <property type="gene ID" value="MhA1_Contig14.frz3.gene3"/>
</dbReference>
<reference evidence="2" key="1">
    <citation type="submission" date="2016-11" db="UniProtKB">
        <authorList>
            <consortium name="WormBaseParasite"/>
        </authorList>
    </citation>
    <scope>IDENTIFICATION</scope>
</reference>
<dbReference type="AlphaFoldDB" id="A0A1I8B522"/>